<sequence>MKGCQKSPTFIELTLSSSVIISSPTALSQLPNKQITTKETWRIVLYGKEVSNQQQNRKESEEILEKDCRYLNFLAIFCEFPGLAALSQAAKQ</sequence>
<gene>
    <name evidence="1" type="ORF">AVEN_228602_1</name>
</gene>
<protein>
    <submittedName>
        <fullName evidence="1">Uncharacterized protein</fullName>
    </submittedName>
</protein>
<dbReference type="AlphaFoldDB" id="A0A4Y2X7N1"/>
<keyword evidence="2" id="KW-1185">Reference proteome</keyword>
<proteinExistence type="predicted"/>
<organism evidence="1 2">
    <name type="scientific">Araneus ventricosus</name>
    <name type="common">Orbweaver spider</name>
    <name type="synonym">Epeira ventricosa</name>
    <dbReference type="NCBI Taxonomy" id="182803"/>
    <lineage>
        <taxon>Eukaryota</taxon>
        <taxon>Metazoa</taxon>
        <taxon>Ecdysozoa</taxon>
        <taxon>Arthropoda</taxon>
        <taxon>Chelicerata</taxon>
        <taxon>Arachnida</taxon>
        <taxon>Araneae</taxon>
        <taxon>Araneomorphae</taxon>
        <taxon>Entelegynae</taxon>
        <taxon>Araneoidea</taxon>
        <taxon>Araneidae</taxon>
        <taxon>Araneus</taxon>
    </lineage>
</organism>
<evidence type="ECO:0000313" key="2">
    <source>
        <dbReference type="Proteomes" id="UP000499080"/>
    </source>
</evidence>
<evidence type="ECO:0000313" key="1">
    <source>
        <dbReference type="EMBL" id="GBO45208.1"/>
    </source>
</evidence>
<accession>A0A4Y2X7N1</accession>
<dbReference type="EMBL" id="BGPR01072252">
    <property type="protein sequence ID" value="GBO45208.1"/>
    <property type="molecule type" value="Genomic_DNA"/>
</dbReference>
<feature type="non-terminal residue" evidence="1">
    <location>
        <position position="92"/>
    </location>
</feature>
<comment type="caution">
    <text evidence="1">The sequence shown here is derived from an EMBL/GenBank/DDBJ whole genome shotgun (WGS) entry which is preliminary data.</text>
</comment>
<name>A0A4Y2X7N1_ARAVE</name>
<dbReference type="Proteomes" id="UP000499080">
    <property type="component" value="Unassembled WGS sequence"/>
</dbReference>
<reference evidence="1 2" key="1">
    <citation type="journal article" date="2019" name="Sci. Rep.">
        <title>Orb-weaving spider Araneus ventricosus genome elucidates the spidroin gene catalogue.</title>
        <authorList>
            <person name="Kono N."/>
            <person name="Nakamura H."/>
            <person name="Ohtoshi R."/>
            <person name="Moran D.A.P."/>
            <person name="Shinohara A."/>
            <person name="Yoshida Y."/>
            <person name="Fujiwara M."/>
            <person name="Mori M."/>
            <person name="Tomita M."/>
            <person name="Arakawa K."/>
        </authorList>
    </citation>
    <scope>NUCLEOTIDE SEQUENCE [LARGE SCALE GENOMIC DNA]</scope>
</reference>